<dbReference type="Proteomes" id="UP000198327">
    <property type="component" value="Unassembled WGS sequence"/>
</dbReference>
<feature type="chain" id="PRO_5039463848" evidence="1">
    <location>
        <begin position="18"/>
        <end position="334"/>
    </location>
</feature>
<dbReference type="InterPro" id="IPR015168">
    <property type="entry name" value="SsuA/THI5"/>
</dbReference>
<feature type="signal peptide" evidence="1">
    <location>
        <begin position="1"/>
        <end position="17"/>
    </location>
</feature>
<proteinExistence type="predicted"/>
<evidence type="ECO:0000313" key="3">
    <source>
        <dbReference type="EMBL" id="SNS66897.1"/>
    </source>
</evidence>
<reference evidence="4" key="1">
    <citation type="submission" date="2017-06" db="EMBL/GenBank/DDBJ databases">
        <authorList>
            <person name="Varghese N."/>
            <person name="Submissions S."/>
        </authorList>
    </citation>
    <scope>NUCLEOTIDE SEQUENCE [LARGE SCALE GENOMIC DNA]</scope>
    <source>
        <strain evidence="4">JCM 23211</strain>
    </source>
</reference>
<dbReference type="SUPFAM" id="SSF53850">
    <property type="entry name" value="Periplasmic binding protein-like II"/>
    <property type="match status" value="1"/>
</dbReference>
<organism evidence="3 4">
    <name type="scientific">Rhodococcoides kyotonense</name>
    <dbReference type="NCBI Taxonomy" id="398843"/>
    <lineage>
        <taxon>Bacteria</taxon>
        <taxon>Bacillati</taxon>
        <taxon>Actinomycetota</taxon>
        <taxon>Actinomycetes</taxon>
        <taxon>Mycobacteriales</taxon>
        <taxon>Nocardiaceae</taxon>
        <taxon>Rhodococcoides</taxon>
    </lineage>
</organism>
<dbReference type="PROSITE" id="PS51257">
    <property type="entry name" value="PROKAR_LIPOPROTEIN"/>
    <property type="match status" value="1"/>
</dbReference>
<evidence type="ECO:0000313" key="4">
    <source>
        <dbReference type="Proteomes" id="UP000198327"/>
    </source>
</evidence>
<dbReference type="Pfam" id="PF09084">
    <property type="entry name" value="NMT1"/>
    <property type="match status" value="1"/>
</dbReference>
<dbReference type="EMBL" id="FZOW01000004">
    <property type="protein sequence ID" value="SNS66897.1"/>
    <property type="molecule type" value="Genomic_DNA"/>
</dbReference>
<dbReference type="PANTHER" id="PTHR30024:SF42">
    <property type="entry name" value="ALIPHATIC SULFONATES-BINDING PROTEIN-RELATED"/>
    <property type="match status" value="1"/>
</dbReference>
<evidence type="ECO:0000256" key="1">
    <source>
        <dbReference type="SAM" id="SignalP"/>
    </source>
</evidence>
<keyword evidence="1" id="KW-0732">Signal</keyword>
<evidence type="ECO:0000259" key="2">
    <source>
        <dbReference type="Pfam" id="PF09084"/>
    </source>
</evidence>
<keyword evidence="4" id="KW-1185">Reference proteome</keyword>
<accession>A0A239GCK9</accession>
<gene>
    <name evidence="3" type="ORF">SAMN05421642_104173</name>
</gene>
<dbReference type="Gene3D" id="3.40.190.10">
    <property type="entry name" value="Periplasmic binding protein-like II"/>
    <property type="match status" value="2"/>
</dbReference>
<name>A0A239GCK9_9NOCA</name>
<dbReference type="PANTHER" id="PTHR30024">
    <property type="entry name" value="ALIPHATIC SULFONATES-BINDING PROTEIN-RELATED"/>
    <property type="match status" value="1"/>
</dbReference>
<sequence>MKNTFGAVLVAASAALALVVSGCSSDDAGSATRAEIKTLRIGTIGSGNTLSGPLGFAHSQDKLVPALADLGVENVEIFSFPNGPDLNQALVAGELDVANYGDTPALVAKGSGLDTRLLAVTAFDNNAGVVAKDPAITSLRDLQGRKIGVPSGSYIDRYLQGALQEEGITAELIHLYPADQEAPLNSGEIDAAALPDVNPSASLHAFLAKGFHQVDSVYDDHRDLAGTSASVSSNQFLETNPDFGAAWQQLLASSATYAKENWDDYLAYEISQSNFSPDIVRGAANPDSIAEEPFPAKAVELLTGTKQFLVDKGNIREDFDLTEWFYQPDAEGEA</sequence>
<protein>
    <submittedName>
        <fullName evidence="3">NitT/TauT family transport system substrate-binding protein/sulfonate transport system substrate-binding protein</fullName>
    </submittedName>
</protein>
<dbReference type="RefSeq" id="WP_245865360.1">
    <property type="nucleotide sequence ID" value="NZ_FZOW01000004.1"/>
</dbReference>
<feature type="domain" description="SsuA/THI5-like" evidence="2">
    <location>
        <begin position="75"/>
        <end position="261"/>
    </location>
</feature>
<dbReference type="AlphaFoldDB" id="A0A239GCK9"/>